<evidence type="ECO:0000313" key="3">
    <source>
        <dbReference type="EMBL" id="QFU98348.1"/>
    </source>
</evidence>
<feature type="transmembrane region" description="Helical" evidence="2">
    <location>
        <begin position="162"/>
        <end position="183"/>
    </location>
</feature>
<dbReference type="GO" id="GO:0008643">
    <property type="term" value="P:carbohydrate transport"/>
    <property type="evidence" value="ECO:0007669"/>
    <property type="project" value="InterPro"/>
</dbReference>
<feature type="transmembrane region" description="Helical" evidence="2">
    <location>
        <begin position="195"/>
        <end position="217"/>
    </location>
</feature>
<evidence type="ECO:0000313" key="4">
    <source>
        <dbReference type="Proteomes" id="UP000326702"/>
    </source>
</evidence>
<proteinExistence type="predicted"/>
<dbReference type="KEGG" id="lxl:KDY119_01860"/>
<dbReference type="PANTHER" id="PTHR11328">
    <property type="entry name" value="MAJOR FACILITATOR SUPERFAMILY DOMAIN-CONTAINING PROTEIN"/>
    <property type="match status" value="1"/>
</dbReference>
<dbReference type="GO" id="GO:0015293">
    <property type="term" value="F:symporter activity"/>
    <property type="evidence" value="ECO:0007669"/>
    <property type="project" value="InterPro"/>
</dbReference>
<feature type="region of interest" description="Disordered" evidence="1">
    <location>
        <begin position="219"/>
        <end position="239"/>
    </location>
</feature>
<dbReference type="SUPFAM" id="SSF103473">
    <property type="entry name" value="MFS general substrate transporter"/>
    <property type="match status" value="1"/>
</dbReference>
<feature type="transmembrane region" description="Helical" evidence="2">
    <location>
        <begin position="437"/>
        <end position="456"/>
    </location>
</feature>
<protein>
    <submittedName>
        <fullName evidence="3">Putative symporter YagG</fullName>
    </submittedName>
</protein>
<sequence length="477" mass="48241">MPTTSPQPQPTSGPSVAPVLSRRAIVGYASGSVGTGGFGTLPGLVLAYYLTDTLGVSAGLASLVVTVPKVWDVLLAPAIGAASDTSAARRGTRRPFLLTGALTLPFLFAAVFAVPAALTGGGAAGWVVVTFLLAATAYSVFQVPYIALPAEIAPDYTTRTRLVAPRIAVLAVAILAFGAGGPALRDGAGGGRPGYLLMGVVCGVVLGLGMLGAWWGAPRRGTRSASVPPRPATPSSPGRVRHVAAHLRTGVAAIAEVAAFRRLVAVFVLQALATGGMLAGAQYVATYTLGDETDVTFLFAALVAPALLVMPLATRVARRVGKRRALVGSTVLFAAAALALLPMHWAPGAWVYAPVAAAGVAYAGMQLYPLAMLPDVIAVDARERGAERAGILSGVWTAGETAGLALGPTLVLGILAVTGFVSHTATEAVAQPASARLGVVLAFTVLPAALTLLSLVPLSRYPLSAAVVDAPTSQEPA</sequence>
<feature type="transmembrane region" description="Helical" evidence="2">
    <location>
        <begin position="263"/>
        <end position="283"/>
    </location>
</feature>
<dbReference type="Gene3D" id="1.20.1250.20">
    <property type="entry name" value="MFS general substrate transporter like domains"/>
    <property type="match status" value="2"/>
</dbReference>
<dbReference type="InterPro" id="IPR036259">
    <property type="entry name" value="MFS_trans_sf"/>
</dbReference>
<dbReference type="Proteomes" id="UP000326702">
    <property type="component" value="Chromosome"/>
</dbReference>
<name>A0A5P9QA59_9MICO</name>
<feature type="transmembrane region" description="Helical" evidence="2">
    <location>
        <begin position="96"/>
        <end position="117"/>
    </location>
</feature>
<feature type="transmembrane region" description="Helical" evidence="2">
    <location>
        <begin position="391"/>
        <end position="417"/>
    </location>
</feature>
<dbReference type="InterPro" id="IPR039672">
    <property type="entry name" value="MFS_2"/>
</dbReference>
<keyword evidence="2" id="KW-0812">Transmembrane</keyword>
<dbReference type="AlphaFoldDB" id="A0A5P9QA59"/>
<dbReference type="EMBL" id="CP045529">
    <property type="protein sequence ID" value="QFU98348.1"/>
    <property type="molecule type" value="Genomic_DNA"/>
</dbReference>
<dbReference type="PANTHER" id="PTHR11328:SF24">
    <property type="entry name" value="MAJOR FACILITATOR SUPERFAMILY (MFS) PROFILE DOMAIN-CONTAINING PROTEIN"/>
    <property type="match status" value="1"/>
</dbReference>
<keyword evidence="2" id="KW-1133">Transmembrane helix</keyword>
<feature type="transmembrane region" description="Helical" evidence="2">
    <location>
        <begin position="325"/>
        <end position="345"/>
    </location>
</feature>
<dbReference type="GO" id="GO:0005886">
    <property type="term" value="C:plasma membrane"/>
    <property type="evidence" value="ECO:0007669"/>
    <property type="project" value="TreeGrafter"/>
</dbReference>
<reference evidence="3 4" key="1">
    <citation type="submission" date="2019-10" db="EMBL/GenBank/DDBJ databases">
        <title>Genome sequence of Luteimicrobium xylanilyticum HY-24.</title>
        <authorList>
            <person name="Kim D.Y."/>
            <person name="Park H.-Y."/>
        </authorList>
    </citation>
    <scope>NUCLEOTIDE SEQUENCE [LARGE SCALE GENOMIC DNA]</scope>
    <source>
        <strain evidence="3 4">HY-24</strain>
    </source>
</reference>
<accession>A0A5P9QA59</accession>
<dbReference type="RefSeq" id="WP_227994593.1">
    <property type="nucleotide sequence ID" value="NZ_BAABIH010000002.1"/>
</dbReference>
<gene>
    <name evidence="3" type="ORF">KDY119_01860</name>
</gene>
<evidence type="ECO:0000256" key="1">
    <source>
        <dbReference type="SAM" id="MobiDB-lite"/>
    </source>
</evidence>
<feature type="transmembrane region" description="Helical" evidence="2">
    <location>
        <begin position="123"/>
        <end position="141"/>
    </location>
</feature>
<organism evidence="3 4">
    <name type="scientific">Luteimicrobium xylanilyticum</name>
    <dbReference type="NCBI Taxonomy" id="1133546"/>
    <lineage>
        <taxon>Bacteria</taxon>
        <taxon>Bacillati</taxon>
        <taxon>Actinomycetota</taxon>
        <taxon>Actinomycetes</taxon>
        <taxon>Micrococcales</taxon>
        <taxon>Luteimicrobium</taxon>
    </lineage>
</organism>
<feature type="transmembrane region" description="Helical" evidence="2">
    <location>
        <begin position="295"/>
        <end position="313"/>
    </location>
</feature>
<keyword evidence="4" id="KW-1185">Reference proteome</keyword>
<dbReference type="Pfam" id="PF13347">
    <property type="entry name" value="MFS_2"/>
    <property type="match status" value="1"/>
</dbReference>
<keyword evidence="2" id="KW-0472">Membrane</keyword>
<evidence type="ECO:0000256" key="2">
    <source>
        <dbReference type="SAM" id="Phobius"/>
    </source>
</evidence>